<evidence type="ECO:0000313" key="3">
    <source>
        <dbReference type="Proteomes" id="UP001324427"/>
    </source>
</evidence>
<dbReference type="EMBL" id="JAVFHQ010000035">
    <property type="protein sequence ID" value="KAK4543047.1"/>
    <property type="molecule type" value="Genomic_DNA"/>
</dbReference>
<evidence type="ECO:0000256" key="1">
    <source>
        <dbReference type="SAM" id="MobiDB-lite"/>
    </source>
</evidence>
<gene>
    <name evidence="2" type="ORF">LTR36_005824</name>
</gene>
<evidence type="ECO:0000313" key="2">
    <source>
        <dbReference type="EMBL" id="KAK4543047.1"/>
    </source>
</evidence>
<accession>A0AAV9JD59</accession>
<keyword evidence="3" id="KW-1185">Reference proteome</keyword>
<feature type="compositionally biased region" description="Basic and acidic residues" evidence="1">
    <location>
        <begin position="182"/>
        <end position="200"/>
    </location>
</feature>
<protein>
    <submittedName>
        <fullName evidence="2">Uncharacterized protein</fullName>
    </submittedName>
</protein>
<comment type="caution">
    <text evidence="2">The sequence shown here is derived from an EMBL/GenBank/DDBJ whole genome shotgun (WGS) entry which is preliminary data.</text>
</comment>
<reference evidence="2 3" key="1">
    <citation type="submission" date="2021-11" db="EMBL/GenBank/DDBJ databases">
        <title>Black yeast isolated from Biological Soil Crust.</title>
        <authorList>
            <person name="Kurbessoian T."/>
        </authorList>
    </citation>
    <scope>NUCLEOTIDE SEQUENCE [LARGE SCALE GENOMIC DNA]</scope>
    <source>
        <strain evidence="2 3">CCFEE 5522</strain>
    </source>
</reference>
<feature type="region of interest" description="Disordered" evidence="1">
    <location>
        <begin position="182"/>
        <end position="222"/>
    </location>
</feature>
<proteinExistence type="predicted"/>
<name>A0AAV9JD59_9PEZI</name>
<dbReference type="AlphaFoldDB" id="A0AAV9JD59"/>
<organism evidence="2 3">
    <name type="scientific">Oleoguttula mirabilis</name>
    <dbReference type="NCBI Taxonomy" id="1507867"/>
    <lineage>
        <taxon>Eukaryota</taxon>
        <taxon>Fungi</taxon>
        <taxon>Dikarya</taxon>
        <taxon>Ascomycota</taxon>
        <taxon>Pezizomycotina</taxon>
        <taxon>Dothideomycetes</taxon>
        <taxon>Dothideomycetidae</taxon>
        <taxon>Mycosphaerellales</taxon>
        <taxon>Teratosphaeriaceae</taxon>
        <taxon>Oleoguttula</taxon>
    </lineage>
</organism>
<dbReference type="Proteomes" id="UP001324427">
    <property type="component" value="Unassembled WGS sequence"/>
</dbReference>
<sequence length="222" mass="24560">MLKPSHEVVGVDARKAIWKAIEAALETCAYQRQRTAIEGIQDGGSTGVTFLTEYGDAVREPDFSFYPDGSLHGCMPSVWFEVADSQKREDVITRCRRCIKDSLGEIQPTPSASEDEVDITQADFTIRSAASPNTVPTGHLGLTLADFLLTDEMTPRQQEQHRSIVIDLPLATIATALTEVEEDRRAAEAEETSRKTHPEPQPRGIKRRRTVFLGVPQAATRP</sequence>